<evidence type="ECO:0000256" key="2">
    <source>
        <dbReference type="ARBA" id="ARBA00022485"/>
    </source>
</evidence>
<dbReference type="NCBIfam" id="NF047855">
    <property type="entry name" value="AssmNtatRedNasC"/>
    <property type="match status" value="1"/>
</dbReference>
<dbReference type="InterPro" id="IPR006657">
    <property type="entry name" value="MoPterin_dinucl-bd_dom"/>
</dbReference>
<dbReference type="SMART" id="SM00926">
    <property type="entry name" value="Molybdop_Fe4S4"/>
    <property type="match status" value="1"/>
</dbReference>
<evidence type="ECO:0000256" key="5">
    <source>
        <dbReference type="ARBA" id="ARBA00023014"/>
    </source>
</evidence>
<dbReference type="SUPFAM" id="SSF53706">
    <property type="entry name" value="Formate dehydrogenase/DMSO reductase, domains 1-3"/>
    <property type="match status" value="1"/>
</dbReference>
<dbReference type="Gene3D" id="2.40.40.20">
    <property type="match status" value="1"/>
</dbReference>
<dbReference type="Pfam" id="PF04879">
    <property type="entry name" value="Molybdop_Fe4S4"/>
    <property type="match status" value="1"/>
</dbReference>
<dbReference type="Gene3D" id="3.40.50.740">
    <property type="match status" value="1"/>
</dbReference>
<dbReference type="Pfam" id="PF01568">
    <property type="entry name" value="Molydop_binding"/>
    <property type="match status" value="1"/>
</dbReference>
<keyword evidence="8" id="KW-1185">Reference proteome</keyword>
<dbReference type="PANTHER" id="PTHR43105:SF10">
    <property type="entry name" value="NADH-QUINONE OXIDOREDUCTASE SUBUNIT G"/>
    <property type="match status" value="1"/>
</dbReference>
<name>A0ABU0A1H1_9BACI</name>
<gene>
    <name evidence="7" type="ORF">J2S74_003613</name>
</gene>
<dbReference type="Gene3D" id="2.20.25.90">
    <property type="entry name" value="ADC-like domains"/>
    <property type="match status" value="1"/>
</dbReference>
<dbReference type="Pfam" id="PF00384">
    <property type="entry name" value="Molybdopterin"/>
    <property type="match status" value="1"/>
</dbReference>
<dbReference type="Gene3D" id="3.40.228.10">
    <property type="entry name" value="Dimethylsulfoxide Reductase, domain 2"/>
    <property type="match status" value="1"/>
</dbReference>
<keyword evidence="3" id="KW-0479">Metal-binding</keyword>
<dbReference type="EMBL" id="JAUSUG010000015">
    <property type="protein sequence ID" value="MDQ0256195.1"/>
    <property type="molecule type" value="Genomic_DNA"/>
</dbReference>
<sequence>MSDFLKHFRSKQLGEGTEKVMKTQCPYCSVQCSMDLLEEKIVTRKRFKAKPNKKDPTSQGLMCIKGANAHQHVFHGERITHPLLKIDGEFVRIPWELALEFIAHQFKTLQEQYGTDTVGVYGGGSLTNEESYLLGKFARVALKTKYIDYNGRFCMSAAATAMNAAFGIDRGLSNSLSEIPDSKCIILVGTNIAECQPTILPYFRKAKKNGAFIIVIDPRETATSKLADLHLQVKPGMDAYISNGMLKVIMDEGYLDKEFIQNRTNYFEEIKEQIDSIDLLETAKESGVSVEQIVEAARQYGKAASGFIFTARGVEQHAHGYENVRQFINLVLATGKIGKYASGYGAITGQGNGQGGREHGQKADQLPGYRSIENEKDRSYIAKVWGMEESELPRKGVSAYEMMEKIDAGEISSLFVMASNPVVSNPNSIFVERALQKLQFLVVADMFVSETARMADLILPSSTYLENEGTMTNLEGRVILREAKRKPPNEVKHDWQILCELANALGCDTGFTYKSAEDIFNELRVASKGGRADYSGITYNRLREEGIFWPCPKVSHPGTSRLFDDTFAHEDGKALFYPLKKPLLMEIVTDKYPLYLTTGRIMEHYLSGTQTRRSPDLMKRYSEPLLEIHPETAAKYGIEDNTLLQLQSERGSMIIRSKYSDKIRRDTIFAPFHWGDSQSINRVTDPTLDPFCKMPEFKVCAVNILPLLEKKLVHQGQGGMAYEAMD</sequence>
<dbReference type="InterPro" id="IPR006963">
    <property type="entry name" value="Mopterin_OxRdtase_4Fe-4S_dom"/>
</dbReference>
<evidence type="ECO:0000256" key="1">
    <source>
        <dbReference type="ARBA" id="ARBA00001942"/>
    </source>
</evidence>
<dbReference type="InterPro" id="IPR009010">
    <property type="entry name" value="Asp_de-COase-like_dom_sf"/>
</dbReference>
<dbReference type="SUPFAM" id="SSF50692">
    <property type="entry name" value="ADC-like"/>
    <property type="match status" value="1"/>
</dbReference>
<dbReference type="PROSITE" id="PS00490">
    <property type="entry name" value="MOLYBDOPTERIN_PROK_2"/>
    <property type="match status" value="1"/>
</dbReference>
<protein>
    <submittedName>
        <fullName evidence="7">Assimilatory nitrate reductase catalytic subunit</fullName>
    </submittedName>
</protein>
<dbReference type="CDD" id="cd02754">
    <property type="entry name" value="MopB_Nitrate-R-NapA-like"/>
    <property type="match status" value="1"/>
</dbReference>
<dbReference type="InterPro" id="IPR006656">
    <property type="entry name" value="Mopterin_OxRdtase"/>
</dbReference>
<accession>A0ABU0A1H1</accession>
<evidence type="ECO:0000256" key="3">
    <source>
        <dbReference type="ARBA" id="ARBA00022723"/>
    </source>
</evidence>
<organism evidence="7 8">
    <name type="scientific">Evansella vedderi</name>
    <dbReference type="NCBI Taxonomy" id="38282"/>
    <lineage>
        <taxon>Bacteria</taxon>
        <taxon>Bacillati</taxon>
        <taxon>Bacillota</taxon>
        <taxon>Bacilli</taxon>
        <taxon>Bacillales</taxon>
        <taxon>Bacillaceae</taxon>
        <taxon>Evansella</taxon>
    </lineage>
</organism>
<dbReference type="PROSITE" id="PS51669">
    <property type="entry name" value="4FE4S_MOW_BIS_MGD"/>
    <property type="match status" value="1"/>
</dbReference>
<dbReference type="InterPro" id="IPR006655">
    <property type="entry name" value="Mopterin_OxRdtase_prok_CS"/>
</dbReference>
<comment type="caution">
    <text evidence="7">The sequence shown here is derived from an EMBL/GenBank/DDBJ whole genome shotgun (WGS) entry which is preliminary data.</text>
</comment>
<dbReference type="CDD" id="cd00508">
    <property type="entry name" value="MopB_CT_Fdh-Nap-like"/>
    <property type="match status" value="1"/>
</dbReference>
<dbReference type="PANTHER" id="PTHR43105">
    <property type="entry name" value="RESPIRATORY NITRATE REDUCTASE"/>
    <property type="match status" value="1"/>
</dbReference>
<reference evidence="7 8" key="1">
    <citation type="submission" date="2023-07" db="EMBL/GenBank/DDBJ databases">
        <title>Genomic Encyclopedia of Type Strains, Phase IV (KMG-IV): sequencing the most valuable type-strain genomes for metagenomic binning, comparative biology and taxonomic classification.</title>
        <authorList>
            <person name="Goeker M."/>
        </authorList>
    </citation>
    <scope>NUCLEOTIDE SEQUENCE [LARGE SCALE GENOMIC DNA]</scope>
    <source>
        <strain evidence="7 8">DSM 9768</strain>
    </source>
</reference>
<evidence type="ECO:0000259" key="6">
    <source>
        <dbReference type="PROSITE" id="PS51669"/>
    </source>
</evidence>
<keyword evidence="2" id="KW-0004">4Fe-4S</keyword>
<keyword evidence="5" id="KW-0411">Iron-sulfur</keyword>
<dbReference type="Proteomes" id="UP001230005">
    <property type="component" value="Unassembled WGS sequence"/>
</dbReference>
<evidence type="ECO:0000313" key="8">
    <source>
        <dbReference type="Proteomes" id="UP001230005"/>
    </source>
</evidence>
<evidence type="ECO:0000313" key="7">
    <source>
        <dbReference type="EMBL" id="MDQ0256195.1"/>
    </source>
</evidence>
<keyword evidence="4" id="KW-0408">Iron</keyword>
<comment type="cofactor">
    <cofactor evidence="1">
        <name>Mo-bis(molybdopterin guanine dinucleotide)</name>
        <dbReference type="ChEBI" id="CHEBI:60539"/>
    </cofactor>
</comment>
<proteinExistence type="predicted"/>
<evidence type="ECO:0000256" key="4">
    <source>
        <dbReference type="ARBA" id="ARBA00023004"/>
    </source>
</evidence>
<feature type="domain" description="4Fe-4S Mo/W bis-MGD-type" evidence="6">
    <location>
        <begin position="18"/>
        <end position="77"/>
    </location>
</feature>
<dbReference type="InterPro" id="IPR050123">
    <property type="entry name" value="Prok_molybdopt-oxidoreductase"/>
</dbReference>